<evidence type="ECO:0000256" key="10">
    <source>
        <dbReference type="ARBA" id="ARBA00023157"/>
    </source>
</evidence>
<dbReference type="InterPro" id="IPR056125">
    <property type="entry name" value="DUF7708"/>
</dbReference>
<evidence type="ECO:0000256" key="11">
    <source>
        <dbReference type="ARBA" id="ARBA00023284"/>
    </source>
</evidence>
<evidence type="ECO:0000256" key="1">
    <source>
        <dbReference type="ARBA" id="ARBA00009333"/>
    </source>
</evidence>
<dbReference type="EC" id="1.8.1.9" evidence="13"/>
<dbReference type="GO" id="GO:0019430">
    <property type="term" value="P:removal of superoxide radicals"/>
    <property type="evidence" value="ECO:0007669"/>
    <property type="project" value="InterPro"/>
</dbReference>
<keyword evidence="6 13" id="KW-0274">FAD</keyword>
<dbReference type="EMBL" id="JAGSXJ010000019">
    <property type="protein sequence ID" value="KAH6681053.1"/>
    <property type="molecule type" value="Genomic_DNA"/>
</dbReference>
<dbReference type="SMART" id="SM00355">
    <property type="entry name" value="ZnF_C2H2"/>
    <property type="match status" value="4"/>
</dbReference>
<gene>
    <name evidence="15" type="ORF">F5X68DRAFT_234173</name>
</gene>
<dbReference type="NCBIfam" id="TIGR01292">
    <property type="entry name" value="TRX_reduct"/>
    <property type="match status" value="1"/>
</dbReference>
<dbReference type="SUPFAM" id="SSF51905">
    <property type="entry name" value="FAD/NAD(P)-binding domain"/>
    <property type="match status" value="1"/>
</dbReference>
<evidence type="ECO:0000256" key="6">
    <source>
        <dbReference type="ARBA" id="ARBA00022827"/>
    </source>
</evidence>
<dbReference type="Pfam" id="PF00096">
    <property type="entry name" value="zf-C2H2"/>
    <property type="match status" value="1"/>
</dbReference>
<dbReference type="Pfam" id="PF24883">
    <property type="entry name" value="NPHP3_N"/>
    <property type="match status" value="1"/>
</dbReference>
<dbReference type="PROSITE" id="PS00573">
    <property type="entry name" value="PYRIDINE_REDOX_2"/>
    <property type="match status" value="1"/>
</dbReference>
<dbReference type="Gene3D" id="3.40.50.300">
    <property type="entry name" value="P-loop containing nucleotide triphosphate hydrolases"/>
    <property type="match status" value="1"/>
</dbReference>
<evidence type="ECO:0000256" key="4">
    <source>
        <dbReference type="ARBA" id="ARBA00022737"/>
    </source>
</evidence>
<dbReference type="FunFam" id="3.50.50.60:FF:000064">
    <property type="entry name" value="Thioredoxin reductase"/>
    <property type="match status" value="1"/>
</dbReference>
<keyword evidence="2 13" id="KW-0285">Flavoprotein</keyword>
<dbReference type="Gene3D" id="3.50.50.60">
    <property type="entry name" value="FAD/NAD(P)-binding domain"/>
    <property type="match status" value="2"/>
</dbReference>
<keyword evidence="5 12" id="KW-0863">Zinc-finger</keyword>
<feature type="domain" description="C2H2-type" evidence="14">
    <location>
        <begin position="916"/>
        <end position="943"/>
    </location>
</feature>
<dbReference type="Pfam" id="PF24809">
    <property type="entry name" value="DUF7708"/>
    <property type="match status" value="1"/>
</dbReference>
<dbReference type="PRINTS" id="PR00469">
    <property type="entry name" value="PNDRDTASEII"/>
</dbReference>
<evidence type="ECO:0000256" key="8">
    <source>
        <dbReference type="ARBA" id="ARBA00022857"/>
    </source>
</evidence>
<keyword evidence="11 13" id="KW-0676">Redox-active center</keyword>
<dbReference type="Proteomes" id="UP000770015">
    <property type="component" value="Unassembled WGS sequence"/>
</dbReference>
<comment type="similarity">
    <text evidence="1">Belongs to the class-II pyridine nucleotide-disulfide oxidoreductase family.</text>
</comment>
<dbReference type="GO" id="GO:0005737">
    <property type="term" value="C:cytoplasm"/>
    <property type="evidence" value="ECO:0007669"/>
    <property type="project" value="InterPro"/>
</dbReference>
<dbReference type="GO" id="GO:0008270">
    <property type="term" value="F:zinc ion binding"/>
    <property type="evidence" value="ECO:0007669"/>
    <property type="project" value="UniProtKB-KW"/>
</dbReference>
<evidence type="ECO:0000313" key="15">
    <source>
        <dbReference type="EMBL" id="KAH6681053.1"/>
    </source>
</evidence>
<evidence type="ECO:0000256" key="13">
    <source>
        <dbReference type="RuleBase" id="RU003881"/>
    </source>
</evidence>
<dbReference type="InterPro" id="IPR023753">
    <property type="entry name" value="FAD/NAD-binding_dom"/>
</dbReference>
<dbReference type="InterPro" id="IPR056884">
    <property type="entry name" value="NPHP3-like_N"/>
</dbReference>
<accession>A0A9P8V8H6</accession>
<dbReference type="PANTHER" id="PTHR48105">
    <property type="entry name" value="THIOREDOXIN REDUCTASE 1-RELATED-RELATED"/>
    <property type="match status" value="1"/>
</dbReference>
<keyword evidence="8 13" id="KW-0521">NADP</keyword>
<feature type="domain" description="C2H2-type" evidence="14">
    <location>
        <begin position="887"/>
        <end position="915"/>
    </location>
</feature>
<dbReference type="PRINTS" id="PR00368">
    <property type="entry name" value="FADPNR"/>
</dbReference>
<keyword evidence="16" id="KW-1185">Reference proteome</keyword>
<comment type="cofactor">
    <cofactor evidence="13">
        <name>FAD</name>
        <dbReference type="ChEBI" id="CHEBI:57692"/>
    </cofactor>
    <text evidence="13">Binds 1 FAD per subunit.</text>
</comment>
<evidence type="ECO:0000256" key="7">
    <source>
        <dbReference type="ARBA" id="ARBA00022833"/>
    </source>
</evidence>
<name>A0A9P8V8H6_9PEZI</name>
<dbReference type="InterPro" id="IPR054471">
    <property type="entry name" value="GPIID_WHD"/>
</dbReference>
<keyword evidence="7" id="KW-0862">Zinc</keyword>
<evidence type="ECO:0000256" key="12">
    <source>
        <dbReference type="PROSITE-ProRule" id="PRU00042"/>
    </source>
</evidence>
<dbReference type="OrthoDB" id="371245at2759"/>
<dbReference type="InterPro" id="IPR036236">
    <property type="entry name" value="Znf_C2H2_sf"/>
</dbReference>
<dbReference type="Pfam" id="PF07992">
    <property type="entry name" value="Pyr_redox_2"/>
    <property type="match status" value="1"/>
</dbReference>
<evidence type="ECO:0000256" key="2">
    <source>
        <dbReference type="ARBA" id="ARBA00022630"/>
    </source>
</evidence>
<evidence type="ECO:0000259" key="14">
    <source>
        <dbReference type="PROSITE" id="PS50157"/>
    </source>
</evidence>
<evidence type="ECO:0000313" key="16">
    <source>
        <dbReference type="Proteomes" id="UP000770015"/>
    </source>
</evidence>
<keyword evidence="3" id="KW-0479">Metal-binding</keyword>
<evidence type="ECO:0000256" key="3">
    <source>
        <dbReference type="ARBA" id="ARBA00022723"/>
    </source>
</evidence>
<dbReference type="SUPFAM" id="SSF57667">
    <property type="entry name" value="beta-beta-alpha zinc fingers"/>
    <property type="match status" value="1"/>
</dbReference>
<dbReference type="FunFam" id="3.30.160.60:FF:000110">
    <property type="entry name" value="Zinc finger protein-like"/>
    <property type="match status" value="1"/>
</dbReference>
<dbReference type="InterPro" id="IPR050097">
    <property type="entry name" value="Ferredoxin-NADP_redctase_2"/>
</dbReference>
<reference evidence="15" key="1">
    <citation type="journal article" date="2021" name="Nat. Commun.">
        <title>Genetic determinants of endophytism in the Arabidopsis root mycobiome.</title>
        <authorList>
            <person name="Mesny F."/>
            <person name="Miyauchi S."/>
            <person name="Thiergart T."/>
            <person name="Pickel B."/>
            <person name="Atanasova L."/>
            <person name="Karlsson M."/>
            <person name="Huettel B."/>
            <person name="Barry K.W."/>
            <person name="Haridas S."/>
            <person name="Chen C."/>
            <person name="Bauer D."/>
            <person name="Andreopoulos W."/>
            <person name="Pangilinan J."/>
            <person name="LaButti K."/>
            <person name="Riley R."/>
            <person name="Lipzen A."/>
            <person name="Clum A."/>
            <person name="Drula E."/>
            <person name="Henrissat B."/>
            <person name="Kohler A."/>
            <person name="Grigoriev I.V."/>
            <person name="Martin F.M."/>
            <person name="Hacquard S."/>
        </authorList>
    </citation>
    <scope>NUCLEOTIDE SEQUENCE</scope>
    <source>
        <strain evidence="15">MPI-SDFR-AT-0117</strain>
    </source>
</reference>
<dbReference type="PROSITE" id="PS50157">
    <property type="entry name" value="ZINC_FINGER_C2H2_2"/>
    <property type="match status" value="2"/>
</dbReference>
<dbReference type="GO" id="GO:0004791">
    <property type="term" value="F:thioredoxin-disulfide reductase (NADPH) activity"/>
    <property type="evidence" value="ECO:0007669"/>
    <property type="project" value="UniProtKB-EC"/>
</dbReference>
<dbReference type="InterPro" id="IPR008255">
    <property type="entry name" value="Pyr_nucl-diS_OxRdtase_2_AS"/>
</dbReference>
<dbReference type="InterPro" id="IPR027417">
    <property type="entry name" value="P-loop_NTPase"/>
</dbReference>
<dbReference type="InterPro" id="IPR013087">
    <property type="entry name" value="Znf_C2H2_type"/>
</dbReference>
<evidence type="ECO:0000256" key="5">
    <source>
        <dbReference type="ARBA" id="ARBA00022771"/>
    </source>
</evidence>
<comment type="caution">
    <text evidence="15">The sequence shown here is derived from an EMBL/GenBank/DDBJ whole genome shotgun (WGS) entry which is preliminary data.</text>
</comment>
<evidence type="ECO:0000256" key="9">
    <source>
        <dbReference type="ARBA" id="ARBA00023002"/>
    </source>
</evidence>
<keyword evidence="9 13" id="KW-0560">Oxidoreductase</keyword>
<dbReference type="Gene3D" id="3.30.160.60">
    <property type="entry name" value="Classic Zinc Finger"/>
    <property type="match status" value="2"/>
</dbReference>
<organism evidence="15 16">
    <name type="scientific">Plectosphaerella plurivora</name>
    <dbReference type="NCBI Taxonomy" id="936078"/>
    <lineage>
        <taxon>Eukaryota</taxon>
        <taxon>Fungi</taxon>
        <taxon>Dikarya</taxon>
        <taxon>Ascomycota</taxon>
        <taxon>Pezizomycotina</taxon>
        <taxon>Sordariomycetes</taxon>
        <taxon>Hypocreomycetidae</taxon>
        <taxon>Glomerellales</taxon>
        <taxon>Plectosphaerellaceae</taxon>
        <taxon>Plectosphaerella</taxon>
    </lineage>
</organism>
<dbReference type="InterPro" id="IPR036188">
    <property type="entry name" value="FAD/NAD-bd_sf"/>
</dbReference>
<sequence length="1425" mass="159750">MATAIFTAARSNFIQNADLSQADQDYFKSITPSTLQQVIDQIQQEQVKRRSMRYMSRLSPFLIAMEKYGKVIETFVNTSDIVAFVWGPMKFILITASAQLEALDSVLDAYQAMGERMPLLIDYEEFPPNEHLKEVLGLMYTDILEFHRVAYKYFKQRFWKQCLSATWRGFSSKIKHLTANMERHSQLLDRRANVMEFQEMMVLRQKAEDAFEYSMKMEEGRQRDEVRQWLCSFNNDGEQEAHREKRAVCGNAGRWLLDDARFKDWFSLDFCSTPMLWMTGIPGAGKTILVSMVVDELLNLPPKPNVVVAYFYCKFGINDRNSFVSVARSMLAQLLVHTPELLSHMYEQASLNQKGGLPTLETARALLRLALDARRKHGTTYLIIDGIDECDRKERCKIAEWFQEYIDLLPIDEKGLVRCLFVSQDDGVSRNDFGCIPSFKLTPENTSNDIRNFVSVWHQRLEKKFGKLQDGGTHITNLITARAQGMFLFARLMVEYLADLPTREDLDRELHPSVFPDGLDQAYDRIKHRMLDSRTEILKRQLQKVLGWVACAPRPLKWREIQAGVSIDLDEETLKSSKRLLDDPKSLFAAFIEIDSKGVVELIHRTAREYLFRCKFVSSIGAHCSMAILSMSYLNWPQLEKLEMSNDQIQADLLAGTYSFLDYASACWSVHLAGAIPSKSSGTSEEHAQSLDELRETLPIFVDTHWSASSERLPVPKKLQEDLARLFPDGASDRILQSMAWSRRQLDLNNQAPSVKEAIGVWEVVASVRSVLESLQSTPLPAETLESLKELYGEAWFKCPRVSCRYYHEGFSSAKLRDGHVNKHDRPFLCLDLDCDKAKFGFATDAELKKHLYDLHGIDMLPDATFPDFVASKLEKMNLETDQTGRIKCPQCEKSFTRAHNLKGHIRSNHSGEKPFKCGQCEKTFPRSADCTRHERQHEGKKFTCFGQLDDGTEWGCKAEFVRRDKREDHFRKAGRKCIQPLVEQKLRLGSGSDSDGDKLMSQDEVMLPRFQEFLRICGLGDDDERSSAGEALVEDRVFSVGDRSETSATLFSSAFRRTLRSGFGGLSAAAAAATTLQKNTAKTPAELGAGARKMHSKVVIIGSGPAAHTAAVYLARAELKPVLYEGFLANGIAAGGQLTTTTDVENFPGFPTGIMGQELMDKMRAQSEHFGTQIITETVARLDLSQKPFRYALEWSPEEEHTADAVILATGASAKRLGIPGEDKYWQSGISACAVCDGAVPIYRDKHLVVVGGGDSAAEEALFLTKYGSHVTVLVRRDVLRASAIMAKRLLNHPKVTVRWNSGAVEVKGDDKGLMSHLVVKDTVTGATEELAACGLFYAIGHVPATSLVAGQLDTDTEGYVVTKPGTPLTNIEGVFAAGDVQDKRYRQAITSAGSGCMAALDAEKYLAELYDPVVAEALNGEKK</sequence>
<keyword evidence="4" id="KW-0677">Repeat</keyword>
<dbReference type="Pfam" id="PF22939">
    <property type="entry name" value="WHD_GPIID"/>
    <property type="match status" value="1"/>
</dbReference>
<protein>
    <recommendedName>
        <fullName evidence="13">Thioredoxin reductase</fullName>
        <ecNumber evidence="13">1.8.1.9</ecNumber>
    </recommendedName>
</protein>
<keyword evidence="10" id="KW-1015">Disulfide bond</keyword>
<comment type="catalytic activity">
    <reaction evidence="13">
        <text>[thioredoxin]-dithiol + NADP(+) = [thioredoxin]-disulfide + NADPH + H(+)</text>
        <dbReference type="Rhea" id="RHEA:20345"/>
        <dbReference type="Rhea" id="RHEA-COMP:10698"/>
        <dbReference type="Rhea" id="RHEA-COMP:10700"/>
        <dbReference type="ChEBI" id="CHEBI:15378"/>
        <dbReference type="ChEBI" id="CHEBI:29950"/>
        <dbReference type="ChEBI" id="CHEBI:50058"/>
        <dbReference type="ChEBI" id="CHEBI:57783"/>
        <dbReference type="ChEBI" id="CHEBI:58349"/>
        <dbReference type="EC" id="1.8.1.9"/>
    </reaction>
</comment>
<dbReference type="SUPFAM" id="SSF52540">
    <property type="entry name" value="P-loop containing nucleoside triphosphate hydrolases"/>
    <property type="match status" value="1"/>
</dbReference>
<proteinExistence type="inferred from homology"/>
<dbReference type="InterPro" id="IPR005982">
    <property type="entry name" value="Thioredox_Rdtase"/>
</dbReference>
<dbReference type="PROSITE" id="PS00028">
    <property type="entry name" value="ZINC_FINGER_C2H2_1"/>
    <property type="match status" value="2"/>
</dbReference>